<evidence type="ECO:0000259" key="2">
    <source>
        <dbReference type="Pfam" id="PF01926"/>
    </source>
</evidence>
<organism evidence="3 4">
    <name type="scientific">Panaeolus cyanescens</name>
    <dbReference type="NCBI Taxonomy" id="181874"/>
    <lineage>
        <taxon>Eukaryota</taxon>
        <taxon>Fungi</taxon>
        <taxon>Dikarya</taxon>
        <taxon>Basidiomycota</taxon>
        <taxon>Agaricomycotina</taxon>
        <taxon>Agaricomycetes</taxon>
        <taxon>Agaricomycetidae</taxon>
        <taxon>Agaricales</taxon>
        <taxon>Agaricineae</taxon>
        <taxon>Galeropsidaceae</taxon>
        <taxon>Panaeolus</taxon>
    </lineage>
</organism>
<dbReference type="InParanoid" id="A0A409YRQ0"/>
<accession>A0A409YRQ0</accession>
<proteinExistence type="predicted"/>
<protein>
    <recommendedName>
        <fullName evidence="2">G domain-containing protein</fullName>
    </recommendedName>
</protein>
<sequence length="381" mass="42198">MVKYHCDPIASCNPIAKIYRKCDAHEIIRLLGATGTGKSSFIEALAGSGQNLGISGGTLESVTQDIEAFKVVNMIYGAWPVFLVDSPGFLDNRMSEFAIVKKDEIKKGGRAVKFLNTQSSAIDILSAEYASAFTPQSRFNPHLNRFMGISLIAEAAERIENADAQRKAILDDCFEVFSLYSDPHLETNIDRDVEAVLISSLRDVDMRLVFTYNCLLYYMHTHMKLLDIIQCVSLSASPDVVEHLEATLRVAKINFQHAYQKLCDSIPMPPSLETRFHPFSQSDLITIKFPPSSHPQNGQLPADSSATAGTHRKVSDNALRILFATNPEQIELSGKQLDDFFIQTLREAARSDISALGGIILPNDDEDIQRMLAPPSPPHKT</sequence>
<dbReference type="CDD" id="cd00882">
    <property type="entry name" value="Ras_like_GTPase"/>
    <property type="match status" value="1"/>
</dbReference>
<evidence type="ECO:0000256" key="1">
    <source>
        <dbReference type="SAM" id="MobiDB-lite"/>
    </source>
</evidence>
<dbReference type="Gene3D" id="3.40.50.300">
    <property type="entry name" value="P-loop containing nucleotide triphosphate hydrolases"/>
    <property type="match status" value="1"/>
</dbReference>
<dbReference type="GO" id="GO:0005525">
    <property type="term" value="F:GTP binding"/>
    <property type="evidence" value="ECO:0007669"/>
    <property type="project" value="InterPro"/>
</dbReference>
<dbReference type="EMBL" id="NHTK01000775">
    <property type="protein sequence ID" value="PPR05676.1"/>
    <property type="molecule type" value="Genomic_DNA"/>
</dbReference>
<reference evidence="3 4" key="1">
    <citation type="journal article" date="2018" name="Evol. Lett.">
        <title>Horizontal gene cluster transfer increased hallucinogenic mushroom diversity.</title>
        <authorList>
            <person name="Reynolds H.T."/>
            <person name="Vijayakumar V."/>
            <person name="Gluck-Thaler E."/>
            <person name="Korotkin H.B."/>
            <person name="Matheny P.B."/>
            <person name="Slot J.C."/>
        </authorList>
    </citation>
    <scope>NUCLEOTIDE SEQUENCE [LARGE SCALE GENOMIC DNA]</scope>
    <source>
        <strain evidence="3 4">2629</strain>
    </source>
</reference>
<dbReference type="InterPro" id="IPR027417">
    <property type="entry name" value="P-loop_NTPase"/>
</dbReference>
<feature type="domain" description="G" evidence="2">
    <location>
        <begin position="30"/>
        <end position="101"/>
    </location>
</feature>
<dbReference type="SUPFAM" id="SSF52540">
    <property type="entry name" value="P-loop containing nucleoside triphosphate hydrolases"/>
    <property type="match status" value="1"/>
</dbReference>
<feature type="compositionally biased region" description="Polar residues" evidence="1">
    <location>
        <begin position="294"/>
        <end position="308"/>
    </location>
</feature>
<dbReference type="InterPro" id="IPR006073">
    <property type="entry name" value="GTP-bd"/>
</dbReference>
<evidence type="ECO:0000313" key="4">
    <source>
        <dbReference type="Proteomes" id="UP000284842"/>
    </source>
</evidence>
<dbReference type="AlphaFoldDB" id="A0A409YRQ0"/>
<evidence type="ECO:0000313" key="3">
    <source>
        <dbReference type="EMBL" id="PPR05676.1"/>
    </source>
</evidence>
<name>A0A409YRQ0_9AGAR</name>
<keyword evidence="4" id="KW-1185">Reference proteome</keyword>
<comment type="caution">
    <text evidence="3">The sequence shown here is derived from an EMBL/GenBank/DDBJ whole genome shotgun (WGS) entry which is preliminary data.</text>
</comment>
<dbReference type="Pfam" id="PF01926">
    <property type="entry name" value="MMR_HSR1"/>
    <property type="match status" value="1"/>
</dbReference>
<dbReference type="OrthoDB" id="2130433at2759"/>
<dbReference type="Proteomes" id="UP000284842">
    <property type="component" value="Unassembled WGS sequence"/>
</dbReference>
<feature type="region of interest" description="Disordered" evidence="1">
    <location>
        <begin position="290"/>
        <end position="309"/>
    </location>
</feature>
<gene>
    <name evidence="3" type="ORF">CVT24_002915</name>
</gene>